<dbReference type="Gene3D" id="1.25.40.10">
    <property type="entry name" value="Tetratricopeptide repeat domain"/>
    <property type="match status" value="2"/>
</dbReference>
<dbReference type="SUPFAM" id="SSF55073">
    <property type="entry name" value="Nucleotide cyclase"/>
    <property type="match status" value="2"/>
</dbReference>
<organism evidence="4 5">
    <name type="scientific">Nocardioides bigeumensis</name>
    <dbReference type="NCBI Taxonomy" id="433657"/>
    <lineage>
        <taxon>Bacteria</taxon>
        <taxon>Bacillati</taxon>
        <taxon>Actinomycetota</taxon>
        <taxon>Actinomycetes</taxon>
        <taxon>Propionibacteriales</taxon>
        <taxon>Nocardioidaceae</taxon>
        <taxon>Nocardioides</taxon>
    </lineage>
</organism>
<dbReference type="SMART" id="SM00028">
    <property type="entry name" value="TPR"/>
    <property type="match status" value="4"/>
</dbReference>
<dbReference type="InterPro" id="IPR029787">
    <property type="entry name" value="Nucleotide_cyclase"/>
</dbReference>
<evidence type="ECO:0000256" key="2">
    <source>
        <dbReference type="ARBA" id="ARBA00022840"/>
    </source>
</evidence>
<evidence type="ECO:0000259" key="3">
    <source>
        <dbReference type="PROSITE" id="PS50125"/>
    </source>
</evidence>
<dbReference type="EMBL" id="BAAAQQ010000007">
    <property type="protein sequence ID" value="GAA2121250.1"/>
    <property type="molecule type" value="Genomic_DNA"/>
</dbReference>
<name>A0ABN2Y6H5_9ACTN</name>
<keyword evidence="1" id="KW-0547">Nucleotide-binding</keyword>
<sequence>MPDLLRAWDPGPEDPRHMRVTGSLAFVDISGFTALTERLARKGKVGAEEMSDVLNATFAALLADARLHGADLVKWGGDAVLLLFRGPEHASRAARAAHRMRATLRDRGRRSSATGALRMSVGVHSGDFDFFLVGNPEVHRELLISGPGASTTAELESVAEAGQIALSDAAAALVSPRALGDAVPGGRLLRSVLPLEEIEVDVDSVTGVGPPAAEVLPVEIREHLLSGTRETEHRLITVAFVQFSGTDALLRDEGAATLAEELDHVVRNVQEACLDHRVTFFETDINRDGGKVMLTAGAPRSAGHDDERMLRVARLVLDRAGRIPLRIGVNRGRVFSGDFGPPFRRTYSVKGDAINLAARVMGKAAPGQALATLEVIEHSETLFETTPLDPFMVKGKSRPVMAADVGALAGHRVLDRRSTPLKGRDRELATLRAALADARDGRGRAVEVVGEGGMGKSRLLEELLGDLYDVPTILTSCQEYESSTAYFPFRSVFRELLGVADDALASDVQERLVDRIEVDAPHLLPWLPLLGLVMDVPVPSTPEVDELGERFRKERLEEVVKEFLVWFLPASAVLVFEDVHWADDASADLLGTLVSDVARHPWLLVVTRQPGDEGFVADASSVTNVTLQALSAADALDLVREALDGVPMTSQALRGLAERGSGHPMFLEALASEARDPSSGDLPESVEGLLTSQIDRLDPHDRAVLRTASVLGTNVDLSILGALVGDLDEAAVLRRLSHFLVRDMPGRVRFRNALLRDVAYEGLPYRRRRTLHDSVGQRLESAAGDNSDPSSELLSLHFFHAGRFERAWRYSVTAGERAVRKHAHADAIDFLARAVESTERADVADDFDVADVLVRLADSYFVLGRTDDAEASYARARRHVRGDPVVLASIIEKEARIDHRRRRLTRAMQRITRGLHALEPLEGRDAEVARSLLARRYAFSRYSQGRVDDAIRWARTAAEAAQRSRDADALAQAYEMLNAVHAGSGRRESAPYGRMALRAYVGLGNLPRQGHCLNNLAVQAFNRSKWNDALADYRRAAEIFRRIGDSANESNALYNQAELLVRQGRSQDAAGLLEEVLRNAAAVQDDELVALARREQARVIADRGDLDGAVYTLREARDLFAALEEESEVLTTDLVLAEVLLDAEHTDRAAALLKLVVGDDAGSLGSAAPTALRLLARAEAVDGRPHHARELLQSALEAARDDGNRYEEGLVLRTLAGVRVDLGLPYRDVLRRATRILLSMGVVDVQPTMSTTAS</sequence>
<dbReference type="InterPro" id="IPR027417">
    <property type="entry name" value="P-loop_NTPase"/>
</dbReference>
<dbReference type="InterPro" id="IPR001054">
    <property type="entry name" value="A/G_cyclase"/>
</dbReference>
<dbReference type="Gene3D" id="3.40.50.300">
    <property type="entry name" value="P-loop containing nucleotide triphosphate hydrolases"/>
    <property type="match status" value="1"/>
</dbReference>
<dbReference type="SUPFAM" id="SSF52540">
    <property type="entry name" value="P-loop containing nucleoside triphosphate hydrolases"/>
    <property type="match status" value="1"/>
</dbReference>
<gene>
    <name evidence="4" type="ORF">GCM10009843_15340</name>
</gene>
<dbReference type="PANTHER" id="PTHR16305:SF28">
    <property type="entry name" value="GUANYLATE CYCLASE DOMAIN-CONTAINING PROTEIN"/>
    <property type="match status" value="1"/>
</dbReference>
<keyword evidence="5" id="KW-1185">Reference proteome</keyword>
<dbReference type="Pfam" id="PF13191">
    <property type="entry name" value="AAA_16"/>
    <property type="match status" value="1"/>
</dbReference>
<dbReference type="Proteomes" id="UP001500575">
    <property type="component" value="Unassembled WGS sequence"/>
</dbReference>
<evidence type="ECO:0000256" key="1">
    <source>
        <dbReference type="ARBA" id="ARBA00022741"/>
    </source>
</evidence>
<dbReference type="InterPro" id="IPR041664">
    <property type="entry name" value="AAA_16"/>
</dbReference>
<dbReference type="PANTHER" id="PTHR16305">
    <property type="entry name" value="TESTICULAR SOLUBLE ADENYLYL CYCLASE"/>
    <property type="match status" value="1"/>
</dbReference>
<dbReference type="InterPro" id="IPR019734">
    <property type="entry name" value="TPR_rpt"/>
</dbReference>
<dbReference type="Pfam" id="PF13424">
    <property type="entry name" value="TPR_12"/>
    <property type="match status" value="1"/>
</dbReference>
<accession>A0ABN2Y6H5</accession>
<dbReference type="CDD" id="cd07302">
    <property type="entry name" value="CHD"/>
    <property type="match status" value="2"/>
</dbReference>
<evidence type="ECO:0000313" key="5">
    <source>
        <dbReference type="Proteomes" id="UP001500575"/>
    </source>
</evidence>
<dbReference type="PROSITE" id="PS50125">
    <property type="entry name" value="GUANYLATE_CYCLASE_2"/>
    <property type="match status" value="2"/>
</dbReference>
<dbReference type="Gene3D" id="3.30.70.1230">
    <property type="entry name" value="Nucleotide cyclase"/>
    <property type="match status" value="2"/>
</dbReference>
<dbReference type="InterPro" id="IPR011990">
    <property type="entry name" value="TPR-like_helical_dom_sf"/>
</dbReference>
<evidence type="ECO:0000313" key="4">
    <source>
        <dbReference type="EMBL" id="GAA2121250.1"/>
    </source>
</evidence>
<protein>
    <submittedName>
        <fullName evidence="4">Adenylate/guanylate cyclase domain-containing protein</fullName>
    </submittedName>
</protein>
<feature type="domain" description="Guanylate cyclase" evidence="3">
    <location>
        <begin position="23"/>
        <end position="156"/>
    </location>
</feature>
<keyword evidence="2" id="KW-0067">ATP-binding</keyword>
<feature type="domain" description="Guanylate cyclase" evidence="3">
    <location>
        <begin position="237"/>
        <end position="361"/>
    </location>
</feature>
<reference evidence="4 5" key="1">
    <citation type="journal article" date="2019" name="Int. J. Syst. Evol. Microbiol.">
        <title>The Global Catalogue of Microorganisms (GCM) 10K type strain sequencing project: providing services to taxonomists for standard genome sequencing and annotation.</title>
        <authorList>
            <consortium name="The Broad Institute Genomics Platform"/>
            <consortium name="The Broad Institute Genome Sequencing Center for Infectious Disease"/>
            <person name="Wu L."/>
            <person name="Ma J."/>
        </authorList>
    </citation>
    <scope>NUCLEOTIDE SEQUENCE [LARGE SCALE GENOMIC DNA]</scope>
    <source>
        <strain evidence="4 5">JCM 16021</strain>
    </source>
</reference>
<comment type="caution">
    <text evidence="4">The sequence shown here is derived from an EMBL/GenBank/DDBJ whole genome shotgun (WGS) entry which is preliminary data.</text>
</comment>
<dbReference type="Pfam" id="PF00211">
    <property type="entry name" value="Guanylate_cyc"/>
    <property type="match status" value="2"/>
</dbReference>
<dbReference type="SUPFAM" id="SSF48452">
    <property type="entry name" value="TPR-like"/>
    <property type="match status" value="1"/>
</dbReference>
<proteinExistence type="predicted"/>